<comment type="caution">
    <text evidence="2">The sequence shown here is derived from an EMBL/GenBank/DDBJ whole genome shotgun (WGS) entry which is preliminary data.</text>
</comment>
<proteinExistence type="predicted"/>
<feature type="transmembrane region" description="Helical" evidence="1">
    <location>
        <begin position="21"/>
        <end position="39"/>
    </location>
</feature>
<accession>A0A7Z0BUV1</accession>
<reference evidence="2 3" key="1">
    <citation type="submission" date="2020-07" db="EMBL/GenBank/DDBJ databases">
        <title>Genomic Encyclopedia of Type Strains, Phase IV (KMG-IV): sequencing the most valuable type-strain genomes for metagenomic binning, comparative biology and taxonomic classification.</title>
        <authorList>
            <person name="Goeker M."/>
        </authorList>
    </citation>
    <scope>NUCLEOTIDE SEQUENCE [LARGE SCALE GENOMIC DNA]</scope>
    <source>
        <strain evidence="2 3">DSM 29043</strain>
    </source>
</reference>
<keyword evidence="3" id="KW-1185">Reference proteome</keyword>
<protein>
    <submittedName>
        <fullName evidence="2">Pilus assembly protein Flp/PilA</fullName>
    </submittedName>
</protein>
<keyword evidence="1" id="KW-0472">Membrane</keyword>
<dbReference type="EMBL" id="JACBZF010000001">
    <property type="protein sequence ID" value="NYH94567.1"/>
    <property type="molecule type" value="Genomic_DNA"/>
</dbReference>
<evidence type="ECO:0000313" key="3">
    <source>
        <dbReference type="Proteomes" id="UP000522081"/>
    </source>
</evidence>
<gene>
    <name evidence="2" type="ORF">FHS75_000872</name>
</gene>
<evidence type="ECO:0000256" key="1">
    <source>
        <dbReference type="SAM" id="Phobius"/>
    </source>
</evidence>
<dbReference type="Proteomes" id="UP000522081">
    <property type="component" value="Unassembled WGS sequence"/>
</dbReference>
<sequence>MRETLKQLLADRKGTSAVEMGLLLGLVVLAMLSAIQGVADENTKMWQDVATKSSEAIAKTR</sequence>
<keyword evidence="1" id="KW-0812">Transmembrane</keyword>
<dbReference type="AlphaFoldDB" id="A0A7Z0BUV1"/>
<evidence type="ECO:0000313" key="2">
    <source>
        <dbReference type="EMBL" id="NYH94567.1"/>
    </source>
</evidence>
<name>A0A7Z0BUV1_9SPHN</name>
<dbReference type="RefSeq" id="WP_179406468.1">
    <property type="nucleotide sequence ID" value="NZ_BMGF01000001.1"/>
</dbReference>
<organism evidence="2 3">
    <name type="scientific">Novosphingobium marinum</name>
    <dbReference type="NCBI Taxonomy" id="1514948"/>
    <lineage>
        <taxon>Bacteria</taxon>
        <taxon>Pseudomonadati</taxon>
        <taxon>Pseudomonadota</taxon>
        <taxon>Alphaproteobacteria</taxon>
        <taxon>Sphingomonadales</taxon>
        <taxon>Sphingomonadaceae</taxon>
        <taxon>Novosphingobium</taxon>
    </lineage>
</organism>
<keyword evidence="1" id="KW-1133">Transmembrane helix</keyword>